<reference evidence="1" key="1">
    <citation type="journal article" date="2008" name="ISME J.">
        <title>Genomic patterns of recombination, clonal divergence and environment in marine microbial populations.</title>
        <authorList>
            <person name="Konstantinidis K.T."/>
            <person name="Delong E.F."/>
        </authorList>
    </citation>
    <scope>NUCLEOTIDE SEQUENCE</scope>
</reference>
<dbReference type="AlphaFoldDB" id="B3T357"/>
<accession>B3T357</accession>
<sequence>MLRIVRDFSLDLQQTGGPAADGFQHAQRCHHLTLLLGQHGPGRRRKFQCGGEPKVFQDTPVVGGQEVGVAVDQSWEYRLPRAFYLLGGGMGRRYFWCWTDCHDSVAVDGDGGIVKHGPAVVPGHEGRVLDDGGHVVLAPSRRLSAV</sequence>
<evidence type="ECO:0000313" key="1">
    <source>
        <dbReference type="EMBL" id="ABZ07016.1"/>
    </source>
</evidence>
<name>B3T357_9ZZZZ</name>
<gene>
    <name evidence="1" type="ORF">ALOHA_HF4000ANIW93N21ctg1g23</name>
</gene>
<proteinExistence type="predicted"/>
<organism evidence="1">
    <name type="scientific">uncultured marine microorganism HF4000_ANIW93N21</name>
    <dbReference type="NCBI Taxonomy" id="455527"/>
    <lineage>
        <taxon>unclassified sequences</taxon>
        <taxon>environmental samples</taxon>
    </lineage>
</organism>
<dbReference type="EMBL" id="EU016590">
    <property type="protein sequence ID" value="ABZ07016.1"/>
    <property type="molecule type" value="Genomic_DNA"/>
</dbReference>
<protein>
    <submittedName>
        <fullName evidence="1">Uncharacterized protein</fullName>
    </submittedName>
</protein>